<keyword evidence="5 6" id="KW-0472">Membrane</keyword>
<dbReference type="PANTHER" id="PTHR12677">
    <property type="entry name" value="GOLGI APPARATUS MEMBRANE PROTEIN TVP38-RELATED"/>
    <property type="match status" value="1"/>
</dbReference>
<keyword evidence="9" id="KW-1185">Reference proteome</keyword>
<evidence type="ECO:0000256" key="4">
    <source>
        <dbReference type="ARBA" id="ARBA00022989"/>
    </source>
</evidence>
<evidence type="ECO:0000259" key="7">
    <source>
        <dbReference type="Pfam" id="PF09335"/>
    </source>
</evidence>
<organism evidence="8 9">
    <name type="scientific">Adhaeribacter terreus</name>
    <dbReference type="NCBI Taxonomy" id="529703"/>
    <lineage>
        <taxon>Bacteria</taxon>
        <taxon>Pseudomonadati</taxon>
        <taxon>Bacteroidota</taxon>
        <taxon>Cytophagia</taxon>
        <taxon>Cytophagales</taxon>
        <taxon>Hymenobacteraceae</taxon>
        <taxon>Adhaeribacter</taxon>
    </lineage>
</organism>
<evidence type="ECO:0000313" key="9">
    <source>
        <dbReference type="Proteomes" id="UP001596161"/>
    </source>
</evidence>
<keyword evidence="3 6" id="KW-0812">Transmembrane</keyword>
<evidence type="ECO:0000256" key="6">
    <source>
        <dbReference type="RuleBase" id="RU366058"/>
    </source>
</evidence>
<feature type="transmembrane region" description="Helical" evidence="6">
    <location>
        <begin position="166"/>
        <end position="186"/>
    </location>
</feature>
<accession>A0ABW0ECT7</accession>
<feature type="domain" description="VTT" evidence="7">
    <location>
        <begin position="70"/>
        <end position="186"/>
    </location>
</feature>
<comment type="subcellular location">
    <subcellularLocation>
        <location evidence="1 6">Cell membrane</location>
        <topology evidence="1 6">Multi-pass membrane protein</topology>
    </subcellularLocation>
</comment>
<keyword evidence="2 6" id="KW-1003">Cell membrane</keyword>
<evidence type="ECO:0000256" key="3">
    <source>
        <dbReference type="ARBA" id="ARBA00022692"/>
    </source>
</evidence>
<reference evidence="9" key="1">
    <citation type="journal article" date="2019" name="Int. J. Syst. Evol. Microbiol.">
        <title>The Global Catalogue of Microorganisms (GCM) 10K type strain sequencing project: providing services to taxonomists for standard genome sequencing and annotation.</title>
        <authorList>
            <consortium name="The Broad Institute Genomics Platform"/>
            <consortium name="The Broad Institute Genome Sequencing Center for Infectious Disease"/>
            <person name="Wu L."/>
            <person name="Ma J."/>
        </authorList>
    </citation>
    <scope>NUCLEOTIDE SEQUENCE [LARGE SCALE GENOMIC DNA]</scope>
    <source>
        <strain evidence="9">KACC 12602</strain>
    </source>
</reference>
<evidence type="ECO:0000256" key="1">
    <source>
        <dbReference type="ARBA" id="ARBA00004651"/>
    </source>
</evidence>
<dbReference type="InterPro" id="IPR032816">
    <property type="entry name" value="VTT_dom"/>
</dbReference>
<feature type="transmembrane region" description="Helical" evidence="6">
    <location>
        <begin position="80"/>
        <end position="102"/>
    </location>
</feature>
<evidence type="ECO:0000256" key="2">
    <source>
        <dbReference type="ARBA" id="ARBA00022475"/>
    </source>
</evidence>
<dbReference type="InterPro" id="IPR015414">
    <property type="entry name" value="TMEM64"/>
</dbReference>
<protein>
    <recommendedName>
        <fullName evidence="6">TVP38/TMEM64 family membrane protein</fullName>
    </recommendedName>
</protein>
<feature type="transmembrane region" description="Helical" evidence="6">
    <location>
        <begin position="137"/>
        <end position="159"/>
    </location>
</feature>
<dbReference type="PANTHER" id="PTHR12677:SF59">
    <property type="entry name" value="GOLGI APPARATUS MEMBRANE PROTEIN TVP38-RELATED"/>
    <property type="match status" value="1"/>
</dbReference>
<dbReference type="RefSeq" id="WP_378017770.1">
    <property type="nucleotide sequence ID" value="NZ_JBHSKT010000007.1"/>
</dbReference>
<sequence length="242" mass="27498">MPINAVKELFRENRSTLVSLVLLIAVPVLASSFLIYFFYEHQDFFQNLNWWQMIAYFLVASITMSFALTPTTFVALVTGFFLGWIGFPGVVISYGIAAFIGYKTAQFIDHGRMTAFINHFPKAALVMDELKHHSWELIILSRISPVLPFAFMTFVLSIIKVPLRKFLIASMAGMLPRTLFFFWVGTQASSLLTLLKDPNEGIFGKILLIGLIVISIFGLYYLLNNAIKKALKRSSEKNMEKF</sequence>
<proteinExistence type="inferred from homology"/>
<dbReference type="EMBL" id="JBHSKT010000007">
    <property type="protein sequence ID" value="MFC5271406.1"/>
    <property type="molecule type" value="Genomic_DNA"/>
</dbReference>
<keyword evidence="4 6" id="KW-1133">Transmembrane helix</keyword>
<gene>
    <name evidence="8" type="ORF">ACFPIB_12345</name>
</gene>
<feature type="transmembrane region" description="Helical" evidence="6">
    <location>
        <begin position="50"/>
        <end position="68"/>
    </location>
</feature>
<dbReference type="Pfam" id="PF09335">
    <property type="entry name" value="VTT_dom"/>
    <property type="match status" value="1"/>
</dbReference>
<feature type="transmembrane region" description="Helical" evidence="6">
    <location>
        <begin position="17"/>
        <end position="38"/>
    </location>
</feature>
<feature type="transmembrane region" description="Helical" evidence="6">
    <location>
        <begin position="206"/>
        <end position="223"/>
    </location>
</feature>
<comment type="similarity">
    <text evidence="6">Belongs to the TVP38/TMEM64 family.</text>
</comment>
<name>A0ABW0ECT7_9BACT</name>
<evidence type="ECO:0000313" key="8">
    <source>
        <dbReference type="EMBL" id="MFC5271406.1"/>
    </source>
</evidence>
<dbReference type="Proteomes" id="UP001596161">
    <property type="component" value="Unassembled WGS sequence"/>
</dbReference>
<evidence type="ECO:0000256" key="5">
    <source>
        <dbReference type="ARBA" id="ARBA00023136"/>
    </source>
</evidence>
<comment type="caution">
    <text evidence="8">The sequence shown here is derived from an EMBL/GenBank/DDBJ whole genome shotgun (WGS) entry which is preliminary data.</text>
</comment>